<organism evidence="3 4">
    <name type="scientific">Variovorax paradoxus B4</name>
    <dbReference type="NCBI Taxonomy" id="1246301"/>
    <lineage>
        <taxon>Bacteria</taxon>
        <taxon>Pseudomonadati</taxon>
        <taxon>Pseudomonadota</taxon>
        <taxon>Betaproteobacteria</taxon>
        <taxon>Burkholderiales</taxon>
        <taxon>Comamonadaceae</taxon>
        <taxon>Variovorax</taxon>
    </lineage>
</organism>
<protein>
    <recommendedName>
        <fullName evidence="5">Lipoprotein</fullName>
    </recommendedName>
</protein>
<dbReference type="HOGENOM" id="CLU_2811239_0_0_4"/>
<dbReference type="Proteomes" id="UP000016223">
    <property type="component" value="Chromosome 1"/>
</dbReference>
<reference evidence="3 4" key="1">
    <citation type="submission" date="2012-10" db="EMBL/GenBank/DDBJ databases">
        <title>Genome sequence of Variovorax paradoxus B4.</title>
        <authorList>
            <person name="Schuldes J."/>
            <person name="Brandt U."/>
            <person name="Hiessl S."/>
            <person name="Wuebbeler J.H."/>
            <person name="Thuermer A."/>
            <person name="Steinbuechel A."/>
            <person name="Daniel R."/>
        </authorList>
    </citation>
    <scope>NUCLEOTIDE SEQUENCE [LARGE SCALE GENOMIC DNA]</scope>
    <source>
        <strain evidence="3 4">B4</strain>
    </source>
</reference>
<dbReference type="AlphaFoldDB" id="T1X6J5"/>
<dbReference type="EMBL" id="CP003911">
    <property type="protein sequence ID" value="AGU48542.1"/>
    <property type="molecule type" value="Genomic_DNA"/>
</dbReference>
<dbReference type="PROSITE" id="PS51257">
    <property type="entry name" value="PROKAR_LIPOPROTEIN"/>
    <property type="match status" value="1"/>
</dbReference>
<evidence type="ECO:0000256" key="1">
    <source>
        <dbReference type="SAM" id="MobiDB-lite"/>
    </source>
</evidence>
<dbReference type="KEGG" id="vpd:VAPA_1c14300"/>
<proteinExistence type="predicted"/>
<evidence type="ECO:0000313" key="4">
    <source>
        <dbReference type="Proteomes" id="UP000016223"/>
    </source>
</evidence>
<dbReference type="InterPro" id="IPR028974">
    <property type="entry name" value="TSP_type-3_rpt"/>
</dbReference>
<feature type="region of interest" description="Disordered" evidence="1">
    <location>
        <begin position="24"/>
        <end position="73"/>
    </location>
</feature>
<evidence type="ECO:0000256" key="2">
    <source>
        <dbReference type="SAM" id="SignalP"/>
    </source>
</evidence>
<dbReference type="PATRIC" id="fig|1246301.3.peg.1458"/>
<dbReference type="Gene3D" id="4.10.1080.10">
    <property type="entry name" value="TSP type-3 repeat"/>
    <property type="match status" value="1"/>
</dbReference>
<name>T1X6J5_VARPD</name>
<evidence type="ECO:0008006" key="5">
    <source>
        <dbReference type="Google" id="ProtNLM"/>
    </source>
</evidence>
<feature type="chain" id="PRO_5004585742" description="Lipoprotein" evidence="2">
    <location>
        <begin position="18"/>
        <end position="73"/>
    </location>
</feature>
<accession>T1X6J5</accession>
<sequence>MMMKTLAILLAASAALAGCVVAPYDRPAPRPHYGYGDRDRDRDRDGVPNRYDRDRDGDGVPNRYDRNPNNPYR</sequence>
<feature type="compositionally biased region" description="Basic and acidic residues" evidence="1">
    <location>
        <begin position="35"/>
        <end position="66"/>
    </location>
</feature>
<evidence type="ECO:0000313" key="3">
    <source>
        <dbReference type="EMBL" id="AGU48542.1"/>
    </source>
</evidence>
<dbReference type="SUPFAM" id="SSF103647">
    <property type="entry name" value="TSP type-3 repeat"/>
    <property type="match status" value="1"/>
</dbReference>
<keyword evidence="2" id="KW-0732">Signal</keyword>
<dbReference type="GO" id="GO:0005509">
    <property type="term" value="F:calcium ion binding"/>
    <property type="evidence" value="ECO:0007669"/>
    <property type="project" value="InterPro"/>
</dbReference>
<gene>
    <name evidence="3" type="ORF">VAPA_1c14300</name>
</gene>
<feature type="signal peptide" evidence="2">
    <location>
        <begin position="1"/>
        <end position="17"/>
    </location>
</feature>